<dbReference type="EMBL" id="JAUEOZ010000003">
    <property type="protein sequence ID" value="MDN2483889.1"/>
    <property type="molecule type" value="Genomic_DNA"/>
</dbReference>
<feature type="coiled-coil region" evidence="1">
    <location>
        <begin position="52"/>
        <end position="79"/>
    </location>
</feature>
<keyword evidence="4" id="KW-1185">Reference proteome</keyword>
<feature type="coiled-coil region" evidence="1">
    <location>
        <begin position="143"/>
        <end position="177"/>
    </location>
</feature>
<feature type="signal peptide" evidence="2">
    <location>
        <begin position="1"/>
        <end position="19"/>
    </location>
</feature>
<evidence type="ECO:0000313" key="3">
    <source>
        <dbReference type="EMBL" id="MDN2483889.1"/>
    </source>
</evidence>
<keyword evidence="2" id="KW-0732">Signal</keyword>
<evidence type="ECO:0000256" key="1">
    <source>
        <dbReference type="SAM" id="Coils"/>
    </source>
</evidence>
<gene>
    <name evidence="3" type="ORF">QWJ08_21275</name>
</gene>
<evidence type="ECO:0000256" key="2">
    <source>
        <dbReference type="SAM" id="SignalP"/>
    </source>
</evidence>
<comment type="caution">
    <text evidence="3">The sequence shown here is derived from an EMBL/GenBank/DDBJ whole genome shotgun (WGS) entry which is preliminary data.</text>
</comment>
<protein>
    <submittedName>
        <fullName evidence="3">Uncharacterized protein</fullName>
    </submittedName>
</protein>
<accession>A0ABT7Y804</accession>
<dbReference type="Proteomes" id="UP001169719">
    <property type="component" value="Unassembled WGS sequence"/>
</dbReference>
<feature type="chain" id="PRO_5045331292" evidence="2">
    <location>
        <begin position="20"/>
        <end position="297"/>
    </location>
</feature>
<evidence type="ECO:0000313" key="4">
    <source>
        <dbReference type="Proteomes" id="UP001169719"/>
    </source>
</evidence>
<proteinExistence type="predicted"/>
<name>A0ABT7Y804_9VIBR</name>
<dbReference type="RefSeq" id="WP_289964055.1">
    <property type="nucleotide sequence ID" value="NZ_JAUEOZ010000003.1"/>
</dbReference>
<organism evidence="3 4">
    <name type="scientific">Vibrio agarivorans</name>
    <dbReference type="NCBI Taxonomy" id="153622"/>
    <lineage>
        <taxon>Bacteria</taxon>
        <taxon>Pseudomonadati</taxon>
        <taxon>Pseudomonadota</taxon>
        <taxon>Gammaproteobacteria</taxon>
        <taxon>Vibrionales</taxon>
        <taxon>Vibrionaceae</taxon>
        <taxon>Vibrio</taxon>
    </lineage>
</organism>
<dbReference type="Gene3D" id="1.20.5.340">
    <property type="match status" value="2"/>
</dbReference>
<keyword evidence="1" id="KW-0175">Coiled coil</keyword>
<sequence>MKTKVTILALAMAATAAIASQNPYDKIDDGVSSVSVSGDSLINRVNRNTLDISNNQARLDEHQSELQSLDIRVSTAEVNISKNTSDIATNRSNIAANTADIATNKTAISRNASNISTNATNISKNASNISSNTSRIGALDGRVSSAEADIRTANNRLNDHANTLADHENRISNNEDEIANGGGGGQPTWIDFETGGGHGKINMPDNFAGKIEIDGQFFSTGQINGLGSVTLGGGRSCSTTTFTCDGQIGKDFIQGCQLTEKVTYESWVQSDSTCWTTSRTTTVTGSFPNTIKIEVYQ</sequence>
<reference evidence="3" key="1">
    <citation type="submission" date="2024-05" db="EMBL/GenBank/DDBJ databases">
        <title>Genome Sequences of Four Agar- Degrading Marine Bacteria.</title>
        <authorList>
            <person name="Phillips E.K."/>
            <person name="Shaffer J.C."/>
            <person name="Henson M.W."/>
            <person name="Temperton B."/>
            <person name="Thrash C.J."/>
            <person name="Martin M.O."/>
        </authorList>
    </citation>
    <scope>NUCLEOTIDE SEQUENCE</scope>
    <source>
        <strain evidence="3">EKP203</strain>
    </source>
</reference>